<evidence type="ECO:0000256" key="1">
    <source>
        <dbReference type="SAM" id="MobiDB-lite"/>
    </source>
</evidence>
<dbReference type="RefSeq" id="WP_265726962.1">
    <property type="nucleotide sequence ID" value="NZ_JAOSLC020000001.1"/>
</dbReference>
<evidence type="ECO:0000313" key="3">
    <source>
        <dbReference type="Proteomes" id="UP001151478"/>
    </source>
</evidence>
<dbReference type="EMBL" id="JAOSLC020000001">
    <property type="protein sequence ID" value="MDD7912923.1"/>
    <property type="molecule type" value="Genomic_DNA"/>
</dbReference>
<keyword evidence="3" id="KW-1185">Reference proteome</keyword>
<evidence type="ECO:0000313" key="2">
    <source>
        <dbReference type="EMBL" id="MDD7912923.1"/>
    </source>
</evidence>
<sequence length="202" mass="22063">MAFYDTINTGTTPNDGQGDGLRTNIRKLHDNTKDNKQRLDDLNGNTPGVVAYNDCTLLVPIDGNKHLNSAFTGALKITLPYKPSNCLGTIVIDVINYSVNTSFTLIISAHLGLWENSSCTILGNNTVVSHVVRLGFENNLPVIYIGELNTNWTIPSIAVRNLFVSRGQFASINWLTGWNISSESGSFQNLAKTHSNNLPVAQ</sequence>
<protein>
    <submittedName>
        <fullName evidence="2">Uncharacterized protein</fullName>
    </submittedName>
</protein>
<comment type="caution">
    <text evidence="2">The sequence shown here is derived from an EMBL/GenBank/DDBJ whole genome shotgun (WGS) entry which is preliminary data.</text>
</comment>
<reference evidence="2" key="1">
    <citation type="submission" date="2023-02" db="EMBL/GenBank/DDBJ databases">
        <title>Polaribacter ponticola sp. nov., isolated from seawater.</title>
        <authorList>
            <person name="Baek J.H."/>
            <person name="Kim J.M."/>
            <person name="Choi D.G."/>
            <person name="Jeon C.O."/>
        </authorList>
    </citation>
    <scope>NUCLEOTIDE SEQUENCE</scope>
    <source>
        <strain evidence="2">MSW5</strain>
    </source>
</reference>
<gene>
    <name evidence="2" type="ORF">N5A56_000075</name>
</gene>
<feature type="region of interest" description="Disordered" evidence="1">
    <location>
        <begin position="1"/>
        <end position="20"/>
    </location>
</feature>
<dbReference type="Proteomes" id="UP001151478">
    <property type="component" value="Unassembled WGS sequence"/>
</dbReference>
<feature type="compositionally biased region" description="Polar residues" evidence="1">
    <location>
        <begin position="1"/>
        <end position="15"/>
    </location>
</feature>
<proteinExistence type="predicted"/>
<organism evidence="2 3">
    <name type="scientific">Polaribacter ponticola</name>
    <dbReference type="NCBI Taxonomy" id="2978475"/>
    <lineage>
        <taxon>Bacteria</taxon>
        <taxon>Pseudomonadati</taxon>
        <taxon>Bacteroidota</taxon>
        <taxon>Flavobacteriia</taxon>
        <taxon>Flavobacteriales</taxon>
        <taxon>Flavobacteriaceae</taxon>
    </lineage>
</organism>
<name>A0ABT5S489_9FLAO</name>
<accession>A0ABT5S489</accession>